<dbReference type="EMBL" id="CAKKNE010000003">
    <property type="protein sequence ID" value="CAH0372555.1"/>
    <property type="molecule type" value="Genomic_DNA"/>
</dbReference>
<gene>
    <name evidence="1" type="ORF">PCAL00307_LOCUS3541</name>
    <name evidence="2" type="ORF">PECAL_3P25620</name>
</gene>
<proteinExistence type="predicted"/>
<reference evidence="1" key="1">
    <citation type="submission" date="2021-01" db="EMBL/GenBank/DDBJ databases">
        <authorList>
            <person name="Corre E."/>
            <person name="Pelletier E."/>
            <person name="Niang G."/>
            <person name="Scheremetjew M."/>
            <person name="Finn R."/>
            <person name="Kale V."/>
            <person name="Holt S."/>
            <person name="Cochrane G."/>
            <person name="Meng A."/>
            <person name="Brown T."/>
            <person name="Cohen L."/>
        </authorList>
    </citation>
    <scope>NUCLEOTIDE SEQUENCE</scope>
    <source>
        <strain evidence="1">CCMP1756</strain>
    </source>
</reference>
<dbReference type="Proteomes" id="UP000789595">
    <property type="component" value="Unassembled WGS sequence"/>
</dbReference>
<dbReference type="EMBL" id="HBIW01004346">
    <property type="protein sequence ID" value="CAE0688107.1"/>
    <property type="molecule type" value="Transcribed_RNA"/>
</dbReference>
<evidence type="ECO:0000313" key="3">
    <source>
        <dbReference type="Proteomes" id="UP000789595"/>
    </source>
</evidence>
<evidence type="ECO:0000313" key="1">
    <source>
        <dbReference type="EMBL" id="CAE0688107.1"/>
    </source>
</evidence>
<name>A0A7S4E3K7_9STRA</name>
<keyword evidence="3" id="KW-1185">Reference proteome</keyword>
<accession>A0A7S4E3K7</accession>
<reference evidence="2" key="2">
    <citation type="submission" date="2021-11" db="EMBL/GenBank/DDBJ databases">
        <authorList>
            <consortium name="Genoscope - CEA"/>
            <person name="William W."/>
        </authorList>
    </citation>
    <scope>NUCLEOTIDE SEQUENCE</scope>
</reference>
<sequence>MLPDDATVAEEHLLTFSTRCPDVRTLHFCVDRCATAPRATRAPRRRLETSPVGRQVSSRLRSGSAFTFYGPAGAAYDPQKSHKVVKFGGPHAKVSTLSPGPAKYDPSQIALHQVSTQRRAPSSHIFSRQSAWNAEQVRRLNRHRARQQDLPSAGDLHTMALETKILQKQYPRCHFARQSTHRPFFTPLENSARFMGAITKQRERALALRAERVRKARAAAGLEAP</sequence>
<dbReference type="AlphaFoldDB" id="A0A7S4E3K7"/>
<organism evidence="1">
    <name type="scientific">Pelagomonas calceolata</name>
    <dbReference type="NCBI Taxonomy" id="35677"/>
    <lineage>
        <taxon>Eukaryota</taxon>
        <taxon>Sar</taxon>
        <taxon>Stramenopiles</taxon>
        <taxon>Ochrophyta</taxon>
        <taxon>Pelagophyceae</taxon>
        <taxon>Pelagomonadales</taxon>
        <taxon>Pelagomonadaceae</taxon>
        <taxon>Pelagomonas</taxon>
    </lineage>
</organism>
<evidence type="ECO:0000313" key="2">
    <source>
        <dbReference type="EMBL" id="CAH0372555.1"/>
    </source>
</evidence>
<protein>
    <submittedName>
        <fullName evidence="1">Uncharacterized protein</fullName>
    </submittedName>
</protein>